<dbReference type="RefSeq" id="WP_205280211.1">
    <property type="nucleotide sequence ID" value="NZ_JAFFPU010000044.1"/>
</dbReference>
<name>A0ABS2UEH5_9LEPT</name>
<accession>A0ABS2UEH5</accession>
<organism evidence="1 2">
    <name type="scientific">Leptospira ainlahdjerensis</name>
    <dbReference type="NCBI Taxonomy" id="2810033"/>
    <lineage>
        <taxon>Bacteria</taxon>
        <taxon>Pseudomonadati</taxon>
        <taxon>Spirochaetota</taxon>
        <taxon>Spirochaetia</taxon>
        <taxon>Leptospirales</taxon>
        <taxon>Leptospiraceae</taxon>
        <taxon>Leptospira</taxon>
    </lineage>
</organism>
<evidence type="ECO:0000313" key="1">
    <source>
        <dbReference type="EMBL" id="MBM9578179.1"/>
    </source>
</evidence>
<sequence>MNCYANSLKNCSNIQSKEHIISKNIFEEKVFVQGFSWCLNEAKEISVSKAVAKLLCTKHNNSLSDYDTEAGKFFRFMNEFSEHDSQMKARNYRFVENKKYNVNGLKLERWFVKTFLNIIFANKKEYRDKINLTYLLDVLYNEKNFEEPFGLNIMVRVGDKIKSKDSIFHTPVFDSTRKEIVGALFEFRGVKFLLKIPPKTVNSDGPVILLDEDLKDWDGLAGLWHQNRVQMAIPNSKKIFQIIEFFW</sequence>
<reference evidence="1 2" key="1">
    <citation type="submission" date="2021-02" db="EMBL/GenBank/DDBJ databases">
        <title>Leptospira ainlahdjerensis sp. nov., Leptospira ainazelensis sp. nov., Leptospira abararensis sp. nov. and Leptospira chreensis sp. nov., four new species isolated from water sources in Algeria.</title>
        <authorList>
            <person name="Amara Korba A."/>
            <person name="Kainiu M."/>
            <person name="Vincent A.T."/>
            <person name="Mariet J.-F."/>
            <person name="Veyrier F.J."/>
            <person name="Goarant C."/>
            <person name="Picardeau M."/>
        </authorList>
    </citation>
    <scope>NUCLEOTIDE SEQUENCE [LARGE SCALE GENOMIC DNA]</scope>
    <source>
        <strain evidence="1 2">201903070</strain>
    </source>
</reference>
<protein>
    <submittedName>
        <fullName evidence="1">Uncharacterized protein</fullName>
    </submittedName>
</protein>
<gene>
    <name evidence="1" type="ORF">JWG45_13560</name>
</gene>
<dbReference type="EMBL" id="JAFFPU010000044">
    <property type="protein sequence ID" value="MBM9578179.1"/>
    <property type="molecule type" value="Genomic_DNA"/>
</dbReference>
<comment type="caution">
    <text evidence="1">The sequence shown here is derived from an EMBL/GenBank/DDBJ whole genome shotgun (WGS) entry which is preliminary data.</text>
</comment>
<keyword evidence="2" id="KW-1185">Reference proteome</keyword>
<proteinExistence type="predicted"/>
<dbReference type="Proteomes" id="UP000724686">
    <property type="component" value="Unassembled WGS sequence"/>
</dbReference>
<evidence type="ECO:0000313" key="2">
    <source>
        <dbReference type="Proteomes" id="UP000724686"/>
    </source>
</evidence>